<protein>
    <submittedName>
        <fullName evidence="1">Uncharacterized protein</fullName>
    </submittedName>
</protein>
<sequence length="123" mass="13779">MQSKEEKRDAYGCKIVSRQFIDDWMDLDITITESLKKVGSGDPGLQINTTWQISKVMSLSTLHREFGALKAMQYYDEVDTILQPKLSTSTSISQAEARRISQIYNVNEPQAIAIASSAPDNYG</sequence>
<gene>
    <name evidence="1" type="ORF">EWM64_g5901</name>
</gene>
<dbReference type="OrthoDB" id="6513042at2759"/>
<organism evidence="1 2">
    <name type="scientific">Hericium alpestre</name>
    <dbReference type="NCBI Taxonomy" id="135208"/>
    <lineage>
        <taxon>Eukaryota</taxon>
        <taxon>Fungi</taxon>
        <taxon>Dikarya</taxon>
        <taxon>Basidiomycota</taxon>
        <taxon>Agaricomycotina</taxon>
        <taxon>Agaricomycetes</taxon>
        <taxon>Russulales</taxon>
        <taxon>Hericiaceae</taxon>
        <taxon>Hericium</taxon>
    </lineage>
</organism>
<proteinExistence type="predicted"/>
<evidence type="ECO:0000313" key="2">
    <source>
        <dbReference type="Proteomes" id="UP000298061"/>
    </source>
</evidence>
<dbReference type="EMBL" id="SFCI01000746">
    <property type="protein sequence ID" value="TFY78112.1"/>
    <property type="molecule type" value="Genomic_DNA"/>
</dbReference>
<dbReference type="Proteomes" id="UP000298061">
    <property type="component" value="Unassembled WGS sequence"/>
</dbReference>
<comment type="caution">
    <text evidence="1">The sequence shown here is derived from an EMBL/GenBank/DDBJ whole genome shotgun (WGS) entry which is preliminary data.</text>
</comment>
<dbReference type="AlphaFoldDB" id="A0A4Y9ZTI6"/>
<dbReference type="STRING" id="135208.A0A4Y9ZTI6"/>
<name>A0A4Y9ZTI6_9AGAM</name>
<reference evidence="1 2" key="1">
    <citation type="submission" date="2019-02" db="EMBL/GenBank/DDBJ databases">
        <title>Genome sequencing of the rare red list fungi Hericium alpestre (H. flagellum).</title>
        <authorList>
            <person name="Buettner E."/>
            <person name="Kellner H."/>
        </authorList>
    </citation>
    <scope>NUCLEOTIDE SEQUENCE [LARGE SCALE GENOMIC DNA]</scope>
    <source>
        <strain evidence="1 2">DSM 108284</strain>
    </source>
</reference>
<evidence type="ECO:0000313" key="1">
    <source>
        <dbReference type="EMBL" id="TFY78112.1"/>
    </source>
</evidence>
<accession>A0A4Y9ZTI6</accession>
<keyword evidence="2" id="KW-1185">Reference proteome</keyword>